<keyword evidence="1" id="KW-0812">Transmembrane</keyword>
<proteinExistence type="predicted"/>
<keyword evidence="3" id="KW-1185">Reference proteome</keyword>
<dbReference type="Proteomes" id="UP000423482">
    <property type="component" value="Segment"/>
</dbReference>
<protein>
    <submittedName>
        <fullName evidence="2">Uncharacterized protein</fullName>
    </submittedName>
</protein>
<gene>
    <name evidence="2" type="primary">72</name>
    <name evidence="2" type="ORF">SEA_FORZA_72</name>
</gene>
<name>A0A650EZF3_9CAUD</name>
<evidence type="ECO:0000313" key="2">
    <source>
        <dbReference type="EMBL" id="QGT55065.1"/>
    </source>
</evidence>
<evidence type="ECO:0000256" key="1">
    <source>
        <dbReference type="SAM" id="Phobius"/>
    </source>
</evidence>
<dbReference type="GeneID" id="77924440"/>
<organism evidence="2 3">
    <name type="scientific">Gordonia phage Forza</name>
    <dbReference type="NCBI Taxonomy" id="2571247"/>
    <lineage>
        <taxon>Viruses</taxon>
        <taxon>Duplodnaviria</taxon>
        <taxon>Heunggongvirae</taxon>
        <taxon>Uroviricota</taxon>
        <taxon>Caudoviricetes</taxon>
        <taxon>Forzavirus</taxon>
        <taxon>Forzavirus forza</taxon>
    </lineage>
</organism>
<dbReference type="EMBL" id="MK814760">
    <property type="protein sequence ID" value="QGT55065.1"/>
    <property type="molecule type" value="Genomic_DNA"/>
</dbReference>
<sequence length="81" mass="9593">MVAITFIIIVILTVFLIFTVSAAFMGWNQRDLKTIRKEQLKTEESRQKVAKMLKEKEHLWTLMTPEERAWIRANVDLSEEQ</sequence>
<keyword evidence="1" id="KW-1133">Transmembrane helix</keyword>
<evidence type="ECO:0000313" key="3">
    <source>
        <dbReference type="Proteomes" id="UP000423482"/>
    </source>
</evidence>
<dbReference type="KEGG" id="vg:77924440"/>
<feature type="transmembrane region" description="Helical" evidence="1">
    <location>
        <begin position="6"/>
        <end position="27"/>
    </location>
</feature>
<accession>A0A650EZF3</accession>
<dbReference type="RefSeq" id="YP_010648952.1">
    <property type="nucleotide sequence ID" value="NC_070763.1"/>
</dbReference>
<keyword evidence="1" id="KW-0472">Membrane</keyword>
<reference evidence="2 3" key="1">
    <citation type="submission" date="2019-04" db="EMBL/GenBank/DDBJ databases">
        <authorList>
            <person name="Pope W.H."/>
            <person name="Garlena R.A."/>
            <person name="Russell D.A."/>
            <person name="Jacobs-Sera D."/>
            <person name="Hatfull G.F."/>
        </authorList>
    </citation>
    <scope>NUCLEOTIDE SEQUENCE [LARGE SCALE GENOMIC DNA]</scope>
</reference>